<dbReference type="EMBL" id="JABBWE010000081">
    <property type="protein sequence ID" value="KAG1787287.1"/>
    <property type="molecule type" value="Genomic_DNA"/>
</dbReference>
<name>A0A9P7ADR0_9AGAM</name>
<reference evidence="1" key="1">
    <citation type="journal article" date="2020" name="New Phytol.">
        <title>Comparative genomics reveals dynamic genome evolution in host specialist ectomycorrhizal fungi.</title>
        <authorList>
            <person name="Lofgren L.A."/>
            <person name="Nguyen N.H."/>
            <person name="Vilgalys R."/>
            <person name="Ruytinx J."/>
            <person name="Liao H.L."/>
            <person name="Branco S."/>
            <person name="Kuo A."/>
            <person name="LaButti K."/>
            <person name="Lipzen A."/>
            <person name="Andreopoulos W."/>
            <person name="Pangilinan J."/>
            <person name="Riley R."/>
            <person name="Hundley H."/>
            <person name="Na H."/>
            <person name="Barry K."/>
            <person name="Grigoriev I.V."/>
            <person name="Stajich J.E."/>
            <person name="Kennedy P.G."/>
        </authorList>
    </citation>
    <scope>NUCLEOTIDE SEQUENCE</scope>
    <source>
        <strain evidence="1">S12</strain>
    </source>
</reference>
<protein>
    <submittedName>
        <fullName evidence="1">Uncharacterized protein</fullName>
    </submittedName>
</protein>
<proteinExistence type="predicted"/>
<dbReference type="SUPFAM" id="SSF52540">
    <property type="entry name" value="P-loop containing nucleoside triphosphate hydrolases"/>
    <property type="match status" value="1"/>
</dbReference>
<evidence type="ECO:0000313" key="1">
    <source>
        <dbReference type="EMBL" id="KAG1787287.1"/>
    </source>
</evidence>
<evidence type="ECO:0000313" key="2">
    <source>
        <dbReference type="Proteomes" id="UP000719766"/>
    </source>
</evidence>
<dbReference type="RefSeq" id="XP_041154645.1">
    <property type="nucleotide sequence ID" value="XM_041298663.1"/>
</dbReference>
<organism evidence="1 2">
    <name type="scientific">Suillus plorans</name>
    <dbReference type="NCBI Taxonomy" id="116603"/>
    <lineage>
        <taxon>Eukaryota</taxon>
        <taxon>Fungi</taxon>
        <taxon>Dikarya</taxon>
        <taxon>Basidiomycota</taxon>
        <taxon>Agaricomycotina</taxon>
        <taxon>Agaricomycetes</taxon>
        <taxon>Agaricomycetidae</taxon>
        <taxon>Boletales</taxon>
        <taxon>Suillineae</taxon>
        <taxon>Suillaceae</taxon>
        <taxon>Suillus</taxon>
    </lineage>
</organism>
<dbReference type="GeneID" id="64592427"/>
<dbReference type="InterPro" id="IPR027417">
    <property type="entry name" value="P-loop_NTPase"/>
</dbReference>
<dbReference type="Proteomes" id="UP000719766">
    <property type="component" value="Unassembled WGS sequence"/>
</dbReference>
<accession>A0A9P7ADR0</accession>
<sequence length="136" mass="15240">MVTFNIETDLDVANGARGEVVEIVLDEHKLNFSLRNAVVELHYPPAYILIKLNRTKAEVLENLDSGVLPLVPMQRTFRIMIGGHEEVVTRMQLPLTPAYAFTDYQSQGQTISNTIVDIAQPPSRELTPFNVYVALS</sequence>
<gene>
    <name evidence="1" type="ORF">HD556DRAFT_1247072</name>
</gene>
<keyword evidence="2" id="KW-1185">Reference proteome</keyword>
<dbReference type="AlphaFoldDB" id="A0A9P7ADR0"/>
<comment type="caution">
    <text evidence="1">The sequence shown here is derived from an EMBL/GenBank/DDBJ whole genome shotgun (WGS) entry which is preliminary data.</text>
</comment>
<dbReference type="OrthoDB" id="2986975at2759"/>